<gene>
    <name evidence="6" type="ORF">IW19_20575</name>
</gene>
<dbReference type="Pfam" id="PF13589">
    <property type="entry name" value="HATPase_c_3"/>
    <property type="match status" value="1"/>
</dbReference>
<feature type="domain" description="HD-CE" evidence="5">
    <location>
        <begin position="50"/>
        <end position="289"/>
    </location>
</feature>
<dbReference type="CDD" id="cd00077">
    <property type="entry name" value="HDc"/>
    <property type="match status" value="1"/>
</dbReference>
<dbReference type="OrthoDB" id="9802640at2"/>
<dbReference type="GO" id="GO:0140662">
    <property type="term" value="F:ATP-dependent protein folding chaperone"/>
    <property type="evidence" value="ECO:0007669"/>
    <property type="project" value="InterPro"/>
</dbReference>
<dbReference type="InterPro" id="IPR056471">
    <property type="entry name" value="HD-CE"/>
</dbReference>
<accession>A0A085ZFS7</accession>
<keyword evidence="4" id="KW-0143">Chaperone</keyword>
<dbReference type="SUPFAM" id="SSF55874">
    <property type="entry name" value="ATPase domain of HSP90 chaperone/DNA topoisomerase II/histidine kinase"/>
    <property type="match status" value="1"/>
</dbReference>
<dbReference type="RefSeq" id="WP_035688709.1">
    <property type="nucleotide sequence ID" value="NZ_JPRL01000002.1"/>
</dbReference>
<dbReference type="InterPro" id="IPR003607">
    <property type="entry name" value="HD/PDEase_dom"/>
</dbReference>
<dbReference type="eggNOG" id="COG0326">
    <property type="taxonomic scope" value="Bacteria"/>
</dbReference>
<keyword evidence="3" id="KW-0067">ATP-binding</keyword>
<protein>
    <recommendedName>
        <fullName evidence="5">HD-CE domain-containing protein</fullName>
    </recommendedName>
</protein>
<evidence type="ECO:0000256" key="4">
    <source>
        <dbReference type="ARBA" id="ARBA00023186"/>
    </source>
</evidence>
<evidence type="ECO:0000313" key="7">
    <source>
        <dbReference type="Proteomes" id="UP000028715"/>
    </source>
</evidence>
<dbReference type="SUPFAM" id="SSF109604">
    <property type="entry name" value="HD-domain/PDEase-like"/>
    <property type="match status" value="1"/>
</dbReference>
<proteinExistence type="inferred from homology"/>
<comment type="similarity">
    <text evidence="1">Belongs to the heat shock protein 90 family.</text>
</comment>
<name>A0A085ZFS7_9FLAO</name>
<dbReference type="EMBL" id="JPRL01000002">
    <property type="protein sequence ID" value="KFF03291.1"/>
    <property type="molecule type" value="Genomic_DNA"/>
</dbReference>
<evidence type="ECO:0000313" key="6">
    <source>
        <dbReference type="EMBL" id="KFF03291.1"/>
    </source>
</evidence>
<dbReference type="PRINTS" id="PR00775">
    <property type="entry name" value="HEATSHOCK90"/>
</dbReference>
<dbReference type="STRING" id="362418.IW19_20575"/>
<keyword evidence="7" id="KW-1185">Reference proteome</keyword>
<evidence type="ECO:0000256" key="1">
    <source>
        <dbReference type="ARBA" id="ARBA00008239"/>
    </source>
</evidence>
<dbReference type="InterPro" id="IPR020575">
    <property type="entry name" value="Hsp90_N"/>
</dbReference>
<comment type="caution">
    <text evidence="6">The sequence shown here is derived from an EMBL/GenBank/DDBJ whole genome shotgun (WGS) entry which is preliminary data.</text>
</comment>
<reference evidence="6 7" key="1">
    <citation type="submission" date="2014-07" db="EMBL/GenBank/DDBJ databases">
        <title>Genome of Flavobacterium reichenbachii LMG 25512.</title>
        <authorList>
            <person name="Stropko S.J."/>
            <person name="Pipes S.E."/>
            <person name="Newman J.D."/>
        </authorList>
    </citation>
    <scope>NUCLEOTIDE SEQUENCE [LARGE SCALE GENOMIC DNA]</scope>
    <source>
        <strain evidence="6 7">LMG 25512</strain>
    </source>
</reference>
<dbReference type="GO" id="GO:0051082">
    <property type="term" value="F:unfolded protein binding"/>
    <property type="evidence" value="ECO:0007669"/>
    <property type="project" value="InterPro"/>
</dbReference>
<organism evidence="6 7">
    <name type="scientific">Flavobacterium reichenbachii</name>
    <dbReference type="NCBI Taxonomy" id="362418"/>
    <lineage>
        <taxon>Bacteria</taxon>
        <taxon>Pseudomonadati</taxon>
        <taxon>Bacteroidota</taxon>
        <taxon>Flavobacteriia</taxon>
        <taxon>Flavobacteriales</taxon>
        <taxon>Flavobacteriaceae</taxon>
        <taxon>Flavobacterium</taxon>
    </lineage>
</organism>
<evidence type="ECO:0000256" key="2">
    <source>
        <dbReference type="ARBA" id="ARBA00022741"/>
    </source>
</evidence>
<dbReference type="InterPro" id="IPR036890">
    <property type="entry name" value="HATPase_C_sf"/>
</dbReference>
<dbReference type="GO" id="GO:0016887">
    <property type="term" value="F:ATP hydrolysis activity"/>
    <property type="evidence" value="ECO:0007669"/>
    <property type="project" value="InterPro"/>
</dbReference>
<keyword evidence="2" id="KW-0547">Nucleotide-binding</keyword>
<evidence type="ECO:0000256" key="3">
    <source>
        <dbReference type="ARBA" id="ARBA00022840"/>
    </source>
</evidence>
<evidence type="ECO:0000259" key="5">
    <source>
        <dbReference type="Pfam" id="PF24391"/>
    </source>
</evidence>
<dbReference type="InterPro" id="IPR001404">
    <property type="entry name" value="Hsp90_fam"/>
</dbReference>
<dbReference type="PANTHER" id="PTHR11528">
    <property type="entry name" value="HEAT SHOCK PROTEIN 90 FAMILY MEMBER"/>
    <property type="match status" value="1"/>
</dbReference>
<sequence length="834" mass="96929">MSVTIDREISIDDLELVKLLQSRNSEFLPHIKEVYEKVKNILEQRIPHIFPNYTLHNIGHSLRIIKNMSSIVDDINQLDELEIAILILSALLHDVGMAVSEEDIKLIKNDNFPYFDIKYSAVVKTIEDEELALQEYVRMFHSSLSAKYIQEELKGKFDIPRLSLNFTKELALICESHTKGFDWITSNLTVNELKGDYKFNSQFLACVLRLADILDIDSNRTPFNLYQLISPTGISKEEWDQHFIISNNQKIKKDPKTGLKTIYFTGQCENPHTHRKILTYIDWVAYEITNCTQLANTMSSQYNLLYDTTPEVQIQAIGYTFSDYKMKLDYKAISALLMGEKIYGDKSLGLRELIQNSIDSCRIRQEIVNENLQIGAEKYVPKIKIIINEAQNEVTIKDNGTGMSLEIIKKHFLNIGVSYYTSKDFKLRDLAYKPIGNFGIGFLSCFMLSDEVKVITRYYKSSDRYLINLEKNNEYTSLTKAEDHSLDGTEIILNYKNFINVFENNSAKVVAFMNKFFLTDDIQVELYDNSNVPILISNNLKTVTVPDGLIKIDLSNYLKDIEGYALIKKKRDYVSSINHIDFKGTLYQYSCDGIKIVQDTSAIDIDNFIINSELKYYNIPIVRTAMENDFLSILKYNDLEDTIDKLERDLEWISVIVPNNLDLDFKDFEFANIGDYLYDNLGYENLIELGHSNNCKTYATYEKVNLFEGKTNELYLPFQSVILSKNTFYYRRYEEKRKELYVRNVLINNFRYEAPTQAKIFDIEMIMVNLNSRKFVPDISRNNFDYPTSLDINYIIGKAIHLGAFHNLGLEDDKKLTLKKFIQSYYCEKSEFEI</sequence>
<dbReference type="Gene3D" id="3.30.565.10">
    <property type="entry name" value="Histidine kinase-like ATPase, C-terminal domain"/>
    <property type="match status" value="1"/>
</dbReference>
<dbReference type="Pfam" id="PF24391">
    <property type="entry name" value="HD-CE"/>
    <property type="match status" value="1"/>
</dbReference>
<dbReference type="AlphaFoldDB" id="A0A085ZFS7"/>
<dbReference type="Gene3D" id="1.10.3210.10">
    <property type="entry name" value="Hypothetical protein af1432"/>
    <property type="match status" value="1"/>
</dbReference>
<dbReference type="GO" id="GO:0005524">
    <property type="term" value="F:ATP binding"/>
    <property type="evidence" value="ECO:0007669"/>
    <property type="project" value="UniProtKB-KW"/>
</dbReference>
<dbReference type="Proteomes" id="UP000028715">
    <property type="component" value="Unassembled WGS sequence"/>
</dbReference>